<feature type="region of interest" description="Disordered" evidence="1">
    <location>
        <begin position="222"/>
        <end position="255"/>
    </location>
</feature>
<evidence type="ECO:0000313" key="2">
    <source>
        <dbReference type="EMBL" id="KZW01671.1"/>
    </source>
</evidence>
<dbReference type="Proteomes" id="UP000077266">
    <property type="component" value="Unassembled WGS sequence"/>
</dbReference>
<name>A0A165P5F6_EXIGL</name>
<evidence type="ECO:0000313" key="3">
    <source>
        <dbReference type="Proteomes" id="UP000077266"/>
    </source>
</evidence>
<evidence type="ECO:0000256" key="1">
    <source>
        <dbReference type="SAM" id="MobiDB-lite"/>
    </source>
</evidence>
<dbReference type="STRING" id="1314781.A0A165P5F6"/>
<dbReference type="AlphaFoldDB" id="A0A165P5F6"/>
<organism evidence="2 3">
    <name type="scientific">Exidia glandulosa HHB12029</name>
    <dbReference type="NCBI Taxonomy" id="1314781"/>
    <lineage>
        <taxon>Eukaryota</taxon>
        <taxon>Fungi</taxon>
        <taxon>Dikarya</taxon>
        <taxon>Basidiomycota</taxon>
        <taxon>Agaricomycotina</taxon>
        <taxon>Agaricomycetes</taxon>
        <taxon>Auriculariales</taxon>
        <taxon>Exidiaceae</taxon>
        <taxon>Exidia</taxon>
    </lineage>
</organism>
<sequence length="587" mass="65150">MAAATPGPAPGSIDLEIIARKIDDPALETRQKLGWAEHVRDSLDILHDQDTARYISVMLPVVLDVLRTGAPATRKDTPEQQLCHSLLELCHRHPTHDAFKQLVSGMAATMLYVMRVDNEGSVSHMTAFVDLFAELLAGAEQIANEAFGEDCTATDPTPSQIVPATRSFKVMAECPINIILLLQGSPNDFSMIISTVVKKKARVEAKEKGVLQLGPNPAIQNKATSQILSRRKSNARRSSLTSSARTTKSSCAPSATKCSTCSAIYSARDYRAYLQANIELFTDERILLGRGIGSQDTLRPTGYMVLADLVHHIRTDLDPCRSAALSSSSRRACATTRFPDRCRTCSNRLEAIVIKFPQDETAKLVFQLLDCFADKIASLKVIRQDFLDMKAQKKDENDMDTVDGAEYGALEKAKPILGEAFIGNDTLAECMSQYKPLFRILLLGIKNCLWNLYSKLDGRAPDAELMGRVFVDALYTMRLYEPTLIADNTEASMAVELIVEILRELRPFVYQEIWTRHIGLYLDPILKQPKLLLIMQNLLMGQDTTSMSVALLLKHLVHDLDTLGDKDLKDASVPIRNMFKMAFIAVT</sequence>
<feature type="compositionally biased region" description="Low complexity" evidence="1">
    <location>
        <begin position="236"/>
        <end position="250"/>
    </location>
</feature>
<dbReference type="Pfam" id="PF20175">
    <property type="entry name" value="Tra1_central"/>
    <property type="match status" value="1"/>
</dbReference>
<gene>
    <name evidence="2" type="ORF">EXIGLDRAFT_760587</name>
</gene>
<dbReference type="OrthoDB" id="3237590at2759"/>
<keyword evidence="3" id="KW-1185">Reference proteome</keyword>
<protein>
    <submittedName>
        <fullName evidence="2">Uncharacterized protein</fullName>
    </submittedName>
</protein>
<dbReference type="EMBL" id="KV425892">
    <property type="protein sequence ID" value="KZW01671.1"/>
    <property type="molecule type" value="Genomic_DNA"/>
</dbReference>
<dbReference type="InParanoid" id="A0A165P5F6"/>
<reference evidence="2 3" key="1">
    <citation type="journal article" date="2016" name="Mol. Biol. Evol.">
        <title>Comparative Genomics of Early-Diverging Mushroom-Forming Fungi Provides Insights into the Origins of Lignocellulose Decay Capabilities.</title>
        <authorList>
            <person name="Nagy L.G."/>
            <person name="Riley R."/>
            <person name="Tritt A."/>
            <person name="Adam C."/>
            <person name="Daum C."/>
            <person name="Floudas D."/>
            <person name="Sun H."/>
            <person name="Yadav J.S."/>
            <person name="Pangilinan J."/>
            <person name="Larsson K.H."/>
            <person name="Matsuura K."/>
            <person name="Barry K."/>
            <person name="Labutti K."/>
            <person name="Kuo R."/>
            <person name="Ohm R.A."/>
            <person name="Bhattacharya S.S."/>
            <person name="Shirouzu T."/>
            <person name="Yoshinaga Y."/>
            <person name="Martin F.M."/>
            <person name="Grigoriev I.V."/>
            <person name="Hibbett D.S."/>
        </authorList>
    </citation>
    <scope>NUCLEOTIDE SEQUENCE [LARGE SCALE GENOMIC DNA]</scope>
    <source>
        <strain evidence="2 3">HHB12029</strain>
    </source>
</reference>
<dbReference type="InterPro" id="IPR046807">
    <property type="entry name" value="Tra1_central"/>
</dbReference>
<accession>A0A165P5F6</accession>
<proteinExistence type="predicted"/>